<protein>
    <submittedName>
        <fullName evidence="1">Uncharacterized protein</fullName>
    </submittedName>
</protein>
<comment type="caution">
    <text evidence="1">The sequence shown here is derived from an EMBL/GenBank/DDBJ whole genome shotgun (WGS) entry which is preliminary data.</text>
</comment>
<sequence>MFDFDRRRPLSGSFSLATAGYDEGRRSRRKRENLGRCHPLTTSQRLGCQRCLRPENLGMTSQMRRTSRGGSFFAVVFSSSPSRLRR</sequence>
<reference evidence="1 2" key="1">
    <citation type="journal article" date="2014" name="Agronomy (Basel)">
        <title>A Draft Genome Sequence for Ensete ventricosum, the Drought-Tolerant Tree Against Hunger.</title>
        <authorList>
            <person name="Harrison J."/>
            <person name="Moore K.A."/>
            <person name="Paszkiewicz K."/>
            <person name="Jones T."/>
            <person name="Grant M."/>
            <person name="Ambacheew D."/>
            <person name="Muzemil S."/>
            <person name="Studholme D.J."/>
        </authorList>
    </citation>
    <scope>NUCLEOTIDE SEQUENCE [LARGE SCALE GENOMIC DNA]</scope>
</reference>
<gene>
    <name evidence="1" type="ORF">B296_00053151</name>
</gene>
<name>A0A426Y9I5_ENSVE</name>
<organism evidence="1 2">
    <name type="scientific">Ensete ventricosum</name>
    <name type="common">Abyssinian banana</name>
    <name type="synonym">Musa ensete</name>
    <dbReference type="NCBI Taxonomy" id="4639"/>
    <lineage>
        <taxon>Eukaryota</taxon>
        <taxon>Viridiplantae</taxon>
        <taxon>Streptophyta</taxon>
        <taxon>Embryophyta</taxon>
        <taxon>Tracheophyta</taxon>
        <taxon>Spermatophyta</taxon>
        <taxon>Magnoliopsida</taxon>
        <taxon>Liliopsida</taxon>
        <taxon>Zingiberales</taxon>
        <taxon>Musaceae</taxon>
        <taxon>Ensete</taxon>
    </lineage>
</organism>
<accession>A0A426Y9I5</accession>
<evidence type="ECO:0000313" key="2">
    <source>
        <dbReference type="Proteomes" id="UP000287651"/>
    </source>
</evidence>
<evidence type="ECO:0000313" key="1">
    <source>
        <dbReference type="EMBL" id="RRT48377.1"/>
    </source>
</evidence>
<dbReference type="AlphaFoldDB" id="A0A426Y9I5"/>
<dbReference type="Proteomes" id="UP000287651">
    <property type="component" value="Unassembled WGS sequence"/>
</dbReference>
<proteinExistence type="predicted"/>
<dbReference type="EMBL" id="AMZH03013996">
    <property type="protein sequence ID" value="RRT48377.1"/>
    <property type="molecule type" value="Genomic_DNA"/>
</dbReference>